<dbReference type="AlphaFoldDB" id="A0A103YJ73"/>
<keyword evidence="3" id="KW-0808">Transferase</keyword>
<dbReference type="GO" id="GO:0005829">
    <property type="term" value="C:cytosol"/>
    <property type="evidence" value="ECO:0007669"/>
    <property type="project" value="TreeGrafter"/>
</dbReference>
<dbReference type="OMA" id="FFANACA"/>
<gene>
    <name evidence="13" type="ORF">Ccrd_011503</name>
</gene>
<evidence type="ECO:0000256" key="6">
    <source>
        <dbReference type="ARBA" id="ARBA00022840"/>
    </source>
</evidence>
<evidence type="ECO:0000256" key="7">
    <source>
        <dbReference type="ARBA" id="ARBA00023277"/>
    </source>
</evidence>
<dbReference type="PROSITE" id="PS50158">
    <property type="entry name" value="ZF_CCHC"/>
    <property type="match status" value="1"/>
</dbReference>
<keyword evidence="14" id="KW-1185">Reference proteome</keyword>
<evidence type="ECO:0000256" key="4">
    <source>
        <dbReference type="ARBA" id="ARBA00022741"/>
    </source>
</evidence>
<dbReference type="SUPFAM" id="SSF53613">
    <property type="entry name" value="Ribokinase-like"/>
    <property type="match status" value="1"/>
</dbReference>
<evidence type="ECO:0000256" key="9">
    <source>
        <dbReference type="ARBA" id="ARBA00038887"/>
    </source>
</evidence>
<comment type="function">
    <text evidence="8">May play an important role in maintaining the flux of carbon towards starch formation.</text>
</comment>
<dbReference type="SUPFAM" id="SSF57756">
    <property type="entry name" value="Retrovirus zinc finger-like domains"/>
    <property type="match status" value="1"/>
</dbReference>
<dbReference type="InterPro" id="IPR029056">
    <property type="entry name" value="Ribokinase-like"/>
</dbReference>
<dbReference type="GO" id="GO:0003676">
    <property type="term" value="F:nucleic acid binding"/>
    <property type="evidence" value="ECO:0007669"/>
    <property type="project" value="InterPro"/>
</dbReference>
<keyword evidence="5 13" id="KW-0418">Kinase</keyword>
<evidence type="ECO:0000256" key="2">
    <source>
        <dbReference type="ARBA" id="ARBA00010688"/>
    </source>
</evidence>
<evidence type="ECO:0000256" key="11">
    <source>
        <dbReference type="PROSITE-ProRule" id="PRU00047"/>
    </source>
</evidence>
<dbReference type="GO" id="GO:0006000">
    <property type="term" value="P:fructose metabolic process"/>
    <property type="evidence" value="ECO:0007669"/>
    <property type="project" value="TreeGrafter"/>
</dbReference>
<feature type="domain" description="CCHC-type" evidence="12">
    <location>
        <begin position="10"/>
        <end position="26"/>
    </location>
</feature>
<comment type="similarity">
    <text evidence="2">Belongs to the carbohydrate kinase PfkB family.</text>
</comment>
<sequence length="434" mass="47068">MGQKFKRVGKCHVCGETGHYARECKDRKSGPPVANSVEGIQHLVANLHMEEIDMILEAATRIVAARGGWYLDFGAIVHVCDSRCNSSYPHGGNPSFRRCAREFYISIKERFQLVLGGVKDLEASSSLVVCFGEILIDFVPLVSGVSLSEAPVFEKAPGGAPANVAVSISRLGGSSAFIGKVGDDPFGHMLADILKNNKVNNSGMRFDHKAKTALAFVSLKSDGEREFLFFRNPSADMLLQESELDVKLIKQAKIFHFGSISLINEPCKSAHLAAMAIAKKCGSILTYDVNLRLPLWPSEDAARKGIMGIWDQADVIKVSEDEITFLTGSDDPYDDSVVLNQLFHPNLKLLLVSEGAKVKSIDTTGAGDAFVGGILSILASDLNLYEDEKRLREALVFANACGALVVTKKGAIPAMPTREEVRQILKQEGRGLTG</sequence>
<comment type="caution">
    <text evidence="13">The sequence shown here is derived from an EMBL/GenBank/DDBJ whole genome shotgun (WGS) entry which is preliminary data.</text>
</comment>
<dbReference type="InterPro" id="IPR036875">
    <property type="entry name" value="Znf_CCHC_sf"/>
</dbReference>
<keyword evidence="6" id="KW-0067">ATP-binding</keyword>
<dbReference type="FunFam" id="3.40.1190.20:FF:000005">
    <property type="entry name" value="Probable fructokinase-2"/>
    <property type="match status" value="1"/>
</dbReference>
<comment type="catalytic activity">
    <reaction evidence="10">
        <text>D-fructose + ATP = D-fructose 6-phosphate + ADP + H(+)</text>
        <dbReference type="Rhea" id="RHEA:16125"/>
        <dbReference type="ChEBI" id="CHEBI:15378"/>
        <dbReference type="ChEBI" id="CHEBI:30616"/>
        <dbReference type="ChEBI" id="CHEBI:37721"/>
        <dbReference type="ChEBI" id="CHEBI:61527"/>
        <dbReference type="ChEBI" id="CHEBI:456216"/>
        <dbReference type="EC" id="2.7.1.4"/>
    </reaction>
</comment>
<evidence type="ECO:0000256" key="3">
    <source>
        <dbReference type="ARBA" id="ARBA00022679"/>
    </source>
</evidence>
<comment type="pathway">
    <text evidence="1">Glycan biosynthesis; starch biosynthesis.</text>
</comment>
<dbReference type="PANTHER" id="PTHR43085:SF7">
    <property type="entry name" value="FRUCTOKINASE-7-RELATED"/>
    <property type="match status" value="1"/>
</dbReference>
<dbReference type="InterPro" id="IPR002173">
    <property type="entry name" value="Carboh/pur_kinase_PfkB_CS"/>
</dbReference>
<accession>A0A103YJ73</accession>
<evidence type="ECO:0000256" key="1">
    <source>
        <dbReference type="ARBA" id="ARBA00004727"/>
    </source>
</evidence>
<proteinExistence type="inferred from homology"/>
<dbReference type="InterPro" id="IPR001878">
    <property type="entry name" value="Znf_CCHC"/>
</dbReference>
<name>A0A103YJ73_CYNCS</name>
<dbReference type="GO" id="GO:0008865">
    <property type="term" value="F:fructokinase activity"/>
    <property type="evidence" value="ECO:0007669"/>
    <property type="project" value="UniProtKB-EC"/>
</dbReference>
<dbReference type="InterPro" id="IPR050306">
    <property type="entry name" value="PfkB_Carbo_kinase"/>
</dbReference>
<dbReference type="InterPro" id="IPR011611">
    <property type="entry name" value="PfkB_dom"/>
</dbReference>
<evidence type="ECO:0000256" key="5">
    <source>
        <dbReference type="ARBA" id="ARBA00022777"/>
    </source>
</evidence>
<keyword evidence="7" id="KW-0119">Carbohydrate metabolism</keyword>
<dbReference type="GO" id="GO:0008270">
    <property type="term" value="F:zinc ion binding"/>
    <property type="evidence" value="ECO:0007669"/>
    <property type="project" value="UniProtKB-KW"/>
</dbReference>
<evidence type="ECO:0000259" key="12">
    <source>
        <dbReference type="PROSITE" id="PS50158"/>
    </source>
</evidence>
<evidence type="ECO:0000256" key="8">
    <source>
        <dbReference type="ARBA" id="ARBA00037195"/>
    </source>
</evidence>
<dbReference type="SMART" id="SM00343">
    <property type="entry name" value="ZnF_C2HC"/>
    <property type="match status" value="1"/>
</dbReference>
<dbReference type="Proteomes" id="UP000243975">
    <property type="component" value="Unassembled WGS sequence"/>
</dbReference>
<dbReference type="Gene3D" id="4.10.60.10">
    <property type="entry name" value="Zinc finger, CCHC-type"/>
    <property type="match status" value="1"/>
</dbReference>
<dbReference type="PROSITE" id="PS00583">
    <property type="entry name" value="PFKB_KINASES_1"/>
    <property type="match status" value="1"/>
</dbReference>
<dbReference type="GO" id="GO:0005524">
    <property type="term" value="F:ATP binding"/>
    <property type="evidence" value="ECO:0007669"/>
    <property type="project" value="UniProtKB-KW"/>
</dbReference>
<dbReference type="PANTHER" id="PTHR43085">
    <property type="entry name" value="HEXOKINASE FAMILY MEMBER"/>
    <property type="match status" value="1"/>
</dbReference>
<keyword evidence="11" id="KW-0863">Zinc-finger</keyword>
<evidence type="ECO:0000313" key="14">
    <source>
        <dbReference type="Proteomes" id="UP000243975"/>
    </source>
</evidence>
<dbReference type="Pfam" id="PF00098">
    <property type="entry name" value="zf-CCHC"/>
    <property type="match status" value="1"/>
</dbReference>
<dbReference type="Pfam" id="PF00294">
    <property type="entry name" value="PfkB"/>
    <property type="match status" value="1"/>
</dbReference>
<dbReference type="EC" id="2.7.1.4" evidence="9"/>
<protein>
    <recommendedName>
        <fullName evidence="9">fructokinase</fullName>
        <ecNumber evidence="9">2.7.1.4</ecNumber>
    </recommendedName>
</protein>
<evidence type="ECO:0000313" key="13">
    <source>
        <dbReference type="EMBL" id="KVI10101.1"/>
    </source>
</evidence>
<evidence type="ECO:0000256" key="10">
    <source>
        <dbReference type="ARBA" id="ARBA00048451"/>
    </source>
</evidence>
<reference evidence="13 14" key="1">
    <citation type="journal article" date="2016" name="Sci. Rep.">
        <title>The genome sequence of the outbreeding globe artichoke constructed de novo incorporating a phase-aware low-pass sequencing strategy of F1 progeny.</title>
        <authorList>
            <person name="Scaglione D."/>
            <person name="Reyes-Chin-Wo S."/>
            <person name="Acquadro A."/>
            <person name="Froenicke L."/>
            <person name="Portis E."/>
            <person name="Beitel C."/>
            <person name="Tirone M."/>
            <person name="Mauro R."/>
            <person name="Lo Monaco A."/>
            <person name="Mauromicale G."/>
            <person name="Faccioli P."/>
            <person name="Cattivelli L."/>
            <person name="Rieseberg L."/>
            <person name="Michelmore R."/>
            <person name="Lanteri S."/>
        </authorList>
    </citation>
    <scope>NUCLEOTIDE SEQUENCE [LARGE SCALE GENOMIC DNA]</scope>
    <source>
        <strain evidence="13">2C</strain>
    </source>
</reference>
<dbReference type="Gramene" id="KVI10101">
    <property type="protein sequence ID" value="KVI10101"/>
    <property type="gene ID" value="Ccrd_011503"/>
</dbReference>
<dbReference type="CDD" id="cd01167">
    <property type="entry name" value="bac_FRK"/>
    <property type="match status" value="1"/>
</dbReference>
<organism evidence="13 14">
    <name type="scientific">Cynara cardunculus var. scolymus</name>
    <name type="common">Globe artichoke</name>
    <name type="synonym">Cynara scolymus</name>
    <dbReference type="NCBI Taxonomy" id="59895"/>
    <lineage>
        <taxon>Eukaryota</taxon>
        <taxon>Viridiplantae</taxon>
        <taxon>Streptophyta</taxon>
        <taxon>Embryophyta</taxon>
        <taxon>Tracheophyta</taxon>
        <taxon>Spermatophyta</taxon>
        <taxon>Magnoliopsida</taxon>
        <taxon>eudicotyledons</taxon>
        <taxon>Gunneridae</taxon>
        <taxon>Pentapetalae</taxon>
        <taxon>asterids</taxon>
        <taxon>campanulids</taxon>
        <taxon>Asterales</taxon>
        <taxon>Asteraceae</taxon>
        <taxon>Carduoideae</taxon>
        <taxon>Cardueae</taxon>
        <taxon>Carduinae</taxon>
        <taxon>Cynara</taxon>
    </lineage>
</organism>
<dbReference type="Gene3D" id="3.40.1190.20">
    <property type="match status" value="1"/>
</dbReference>
<keyword evidence="4" id="KW-0547">Nucleotide-binding</keyword>
<dbReference type="PROSITE" id="PS00584">
    <property type="entry name" value="PFKB_KINASES_2"/>
    <property type="match status" value="1"/>
</dbReference>
<keyword evidence="11" id="KW-0862">Zinc</keyword>
<dbReference type="EMBL" id="LEKV01001028">
    <property type="protein sequence ID" value="KVI10101.1"/>
    <property type="molecule type" value="Genomic_DNA"/>
</dbReference>
<dbReference type="STRING" id="59895.A0A103YJ73"/>
<keyword evidence="11" id="KW-0479">Metal-binding</keyword>